<evidence type="ECO:0000313" key="1">
    <source>
        <dbReference type="EMBL" id="GAI91518.1"/>
    </source>
</evidence>
<dbReference type="AlphaFoldDB" id="X1SF00"/>
<dbReference type="EMBL" id="BARW01024409">
    <property type="protein sequence ID" value="GAI91518.1"/>
    <property type="molecule type" value="Genomic_DNA"/>
</dbReference>
<accession>X1SF00</accession>
<gene>
    <name evidence="1" type="ORF">S12H4_40244</name>
</gene>
<organism evidence="1">
    <name type="scientific">marine sediment metagenome</name>
    <dbReference type="NCBI Taxonomy" id="412755"/>
    <lineage>
        <taxon>unclassified sequences</taxon>
        <taxon>metagenomes</taxon>
        <taxon>ecological metagenomes</taxon>
    </lineage>
</organism>
<comment type="caution">
    <text evidence="1">The sequence shown here is derived from an EMBL/GenBank/DDBJ whole genome shotgun (WGS) entry which is preliminary data.</text>
</comment>
<name>X1SF00_9ZZZZ</name>
<sequence>MQHHRQHDRQQRRSLAPFLLLPLRKHCLRKQRKLSQQRRKAALE</sequence>
<protein>
    <submittedName>
        <fullName evidence="1">Uncharacterized protein</fullName>
    </submittedName>
</protein>
<proteinExistence type="predicted"/>
<reference evidence="1" key="1">
    <citation type="journal article" date="2014" name="Front. Microbiol.">
        <title>High frequency of phylogenetically diverse reductive dehalogenase-homologous genes in deep subseafloor sedimentary metagenomes.</title>
        <authorList>
            <person name="Kawai M."/>
            <person name="Futagami T."/>
            <person name="Toyoda A."/>
            <person name="Takaki Y."/>
            <person name="Nishi S."/>
            <person name="Hori S."/>
            <person name="Arai W."/>
            <person name="Tsubouchi T."/>
            <person name="Morono Y."/>
            <person name="Uchiyama I."/>
            <person name="Ito T."/>
            <person name="Fujiyama A."/>
            <person name="Inagaki F."/>
            <person name="Takami H."/>
        </authorList>
    </citation>
    <scope>NUCLEOTIDE SEQUENCE</scope>
    <source>
        <strain evidence="1">Expedition CK06-06</strain>
    </source>
</reference>
<feature type="non-terminal residue" evidence="1">
    <location>
        <position position="44"/>
    </location>
</feature>